<keyword evidence="2" id="KW-0812">Transmembrane</keyword>
<dbReference type="AlphaFoldDB" id="A0A3D8IYX2"/>
<dbReference type="Gene3D" id="2.70.70.10">
    <property type="entry name" value="Glucose Permease (Domain IIA)"/>
    <property type="match status" value="1"/>
</dbReference>
<dbReference type="Proteomes" id="UP000257067">
    <property type="component" value="Unassembled WGS sequence"/>
</dbReference>
<gene>
    <name evidence="4" type="ORF">CQA62_01255</name>
</gene>
<accession>A0A3D8IYX2</accession>
<protein>
    <submittedName>
        <fullName evidence="4">Peptidase</fullName>
    </submittedName>
</protein>
<comment type="caution">
    <text evidence="4">The sequence shown here is derived from an EMBL/GenBank/DDBJ whole genome shotgun (WGS) entry which is preliminary data.</text>
</comment>
<organism evidence="4 5">
    <name type="scientific">Helicobacter cholecystus</name>
    <dbReference type="NCBI Taxonomy" id="45498"/>
    <lineage>
        <taxon>Bacteria</taxon>
        <taxon>Pseudomonadati</taxon>
        <taxon>Campylobacterota</taxon>
        <taxon>Epsilonproteobacteria</taxon>
        <taxon>Campylobacterales</taxon>
        <taxon>Helicobacteraceae</taxon>
        <taxon>Helicobacter</taxon>
    </lineage>
</organism>
<evidence type="ECO:0000313" key="5">
    <source>
        <dbReference type="Proteomes" id="UP000257067"/>
    </source>
</evidence>
<dbReference type="PANTHER" id="PTHR21666">
    <property type="entry name" value="PEPTIDASE-RELATED"/>
    <property type="match status" value="1"/>
</dbReference>
<dbReference type="FunFam" id="2.70.70.10:FF:000006">
    <property type="entry name" value="M23 family peptidase"/>
    <property type="match status" value="1"/>
</dbReference>
<dbReference type="CDD" id="cd12797">
    <property type="entry name" value="M23_peptidase"/>
    <property type="match status" value="1"/>
</dbReference>
<evidence type="ECO:0000259" key="3">
    <source>
        <dbReference type="Pfam" id="PF01551"/>
    </source>
</evidence>
<dbReference type="PANTHER" id="PTHR21666:SF289">
    <property type="entry name" value="L-ALA--D-GLU ENDOPEPTIDASE"/>
    <property type="match status" value="1"/>
</dbReference>
<keyword evidence="2" id="KW-1133">Transmembrane helix</keyword>
<name>A0A3D8IYX2_9HELI</name>
<dbReference type="InterPro" id="IPR016047">
    <property type="entry name" value="M23ase_b-sheet_dom"/>
</dbReference>
<sequence>MITDSRGSRIFNIKAFFKRIAFYVAIFIFTLIFFSLISISIFRQELLEIEQSNQTLFNEYQKLLEKNTLLNDKIEQRIEELALVGDRVEHLEGMVGIPSDSEEYEKINYGLQDRLEIASLAGAQKAFVMKFIPNGYPMDYYRRISDFFGYRYHPILQRKHLHAGVDFSAEIGTPIYATADGVVEFARKHYNGGYGNLIKIDHSFGFKTYYAHLDELLVKRGDFIRKGQIIAYSGNSGMSTGPHLHYEIRFLGAYVDPQIFIEWNMRDFDSIFKKETNIPWQSLLTTINNLMEQMELPLSQVAQK</sequence>
<evidence type="ECO:0000256" key="2">
    <source>
        <dbReference type="SAM" id="Phobius"/>
    </source>
</evidence>
<feature type="transmembrane region" description="Helical" evidence="2">
    <location>
        <begin position="20"/>
        <end position="42"/>
    </location>
</feature>
<dbReference type="EMBL" id="NXLU01000001">
    <property type="protein sequence ID" value="RDU70186.1"/>
    <property type="molecule type" value="Genomic_DNA"/>
</dbReference>
<evidence type="ECO:0000313" key="4">
    <source>
        <dbReference type="EMBL" id="RDU70186.1"/>
    </source>
</evidence>
<keyword evidence="5" id="KW-1185">Reference proteome</keyword>
<evidence type="ECO:0000256" key="1">
    <source>
        <dbReference type="ARBA" id="ARBA00022729"/>
    </source>
</evidence>
<dbReference type="SUPFAM" id="SSF51261">
    <property type="entry name" value="Duplicated hybrid motif"/>
    <property type="match status" value="1"/>
</dbReference>
<keyword evidence="2" id="KW-0472">Membrane</keyword>
<proteinExistence type="predicted"/>
<dbReference type="OrthoDB" id="9815245at2"/>
<dbReference type="InterPro" id="IPR011055">
    <property type="entry name" value="Dup_hybrid_motif"/>
</dbReference>
<reference evidence="4 5" key="1">
    <citation type="submission" date="2018-04" db="EMBL/GenBank/DDBJ databases">
        <title>Novel Campyloabacter and Helicobacter Species and Strains.</title>
        <authorList>
            <person name="Mannion A.J."/>
            <person name="Shen Z."/>
            <person name="Fox J.G."/>
        </authorList>
    </citation>
    <scope>NUCLEOTIDE SEQUENCE [LARGE SCALE GENOMIC DNA]</scope>
    <source>
        <strain evidence="4 5">ATCC 700242</strain>
    </source>
</reference>
<dbReference type="InterPro" id="IPR050570">
    <property type="entry name" value="Cell_wall_metabolism_enzyme"/>
</dbReference>
<dbReference type="GO" id="GO:0004222">
    <property type="term" value="F:metalloendopeptidase activity"/>
    <property type="evidence" value="ECO:0007669"/>
    <property type="project" value="TreeGrafter"/>
</dbReference>
<feature type="domain" description="M23ase beta-sheet core" evidence="3">
    <location>
        <begin position="161"/>
        <end position="257"/>
    </location>
</feature>
<dbReference type="Pfam" id="PF01551">
    <property type="entry name" value="Peptidase_M23"/>
    <property type="match status" value="1"/>
</dbReference>
<keyword evidence="1" id="KW-0732">Signal</keyword>